<dbReference type="FunFam" id="1.10.8.640:FF:000001">
    <property type="entry name" value="Cytochrome c-type biogenesis protein"/>
    <property type="match status" value="1"/>
</dbReference>
<comment type="caution">
    <text evidence="8">The sequence shown here is derived from an EMBL/GenBank/DDBJ whole genome shotgun (WGS) entry which is preliminary data.</text>
</comment>
<dbReference type="InterPro" id="IPR051263">
    <property type="entry name" value="C-type_cytochrome_biogenesis"/>
</dbReference>
<keyword evidence="3 6" id="KW-0479">Metal-binding</keyword>
<evidence type="ECO:0000256" key="1">
    <source>
        <dbReference type="ARBA" id="ARBA00010342"/>
    </source>
</evidence>
<gene>
    <name evidence="8" type="ORF">H735_01305</name>
</gene>
<feature type="signal peptide" evidence="6">
    <location>
        <begin position="1"/>
        <end position="24"/>
    </location>
</feature>
<keyword evidence="6" id="KW-1133">Transmembrane helix</keyword>
<feature type="chain" id="PRO_5011018925" description="Formate-dependent nitrite reductase complex subunit" evidence="6">
    <location>
        <begin position="25"/>
        <end position="136"/>
    </location>
</feature>
<dbReference type="PATRIC" id="fig|1229493.5.peg.3350"/>
<keyword evidence="6" id="KW-0472">Membrane</keyword>
<dbReference type="InterPro" id="IPR038297">
    <property type="entry name" value="CcmH/CycL/NrfF/Ccl2_sf"/>
</dbReference>
<dbReference type="PANTHER" id="PTHR47870:SF2">
    <property type="entry name" value="FORMATE-DEPENDENT NITRITE REDUCTASE COMPLEX SUBUNIT NRFF"/>
    <property type="match status" value="1"/>
</dbReference>
<dbReference type="GO" id="GO:0005886">
    <property type="term" value="C:plasma membrane"/>
    <property type="evidence" value="ECO:0007669"/>
    <property type="project" value="TreeGrafter"/>
</dbReference>
<organism evidence="8 9">
    <name type="scientific">Vibrio owensii CAIM 1854 = LMG 25443</name>
    <dbReference type="NCBI Taxonomy" id="1229493"/>
    <lineage>
        <taxon>Bacteria</taxon>
        <taxon>Pseudomonadati</taxon>
        <taxon>Pseudomonadota</taxon>
        <taxon>Gammaproteobacteria</taxon>
        <taxon>Vibrionales</taxon>
        <taxon>Vibrionaceae</taxon>
        <taxon>Vibrio</taxon>
    </lineage>
</organism>
<dbReference type="Proteomes" id="UP000031586">
    <property type="component" value="Unassembled WGS sequence"/>
</dbReference>
<dbReference type="GO" id="GO:0046872">
    <property type="term" value="F:metal ion binding"/>
    <property type="evidence" value="ECO:0007669"/>
    <property type="project" value="UniProtKB-KW"/>
</dbReference>
<name>A0A0C1WEN5_9VIBR</name>
<evidence type="ECO:0000256" key="5">
    <source>
        <dbReference type="ARBA" id="ARBA00023004"/>
    </source>
</evidence>
<dbReference type="PANTHER" id="PTHR47870">
    <property type="entry name" value="CYTOCHROME C-TYPE BIOGENESIS PROTEIN CCMH"/>
    <property type="match status" value="1"/>
</dbReference>
<dbReference type="NCBIfam" id="TIGR03147">
    <property type="entry name" value="cyt_nit_nrfF"/>
    <property type="match status" value="1"/>
</dbReference>
<dbReference type="EMBL" id="JPRD01000004">
    <property type="protein sequence ID" value="KIF54802.1"/>
    <property type="molecule type" value="Genomic_DNA"/>
</dbReference>
<dbReference type="Gene3D" id="1.10.8.640">
    <property type="entry name" value="Cytochrome C biogenesis protein"/>
    <property type="match status" value="1"/>
</dbReference>
<keyword evidence="6" id="KW-0812">Transmembrane</keyword>
<accession>A0A0C1WEN5</accession>
<comment type="similarity">
    <text evidence="1 6">Belongs to the CcmH/CycL/Ccl2/NrfF family.</text>
</comment>
<dbReference type="AlphaFoldDB" id="A0A0C1WEN5"/>
<evidence type="ECO:0000259" key="7">
    <source>
        <dbReference type="Pfam" id="PF03918"/>
    </source>
</evidence>
<feature type="transmembrane region" description="Helical" evidence="6">
    <location>
        <begin position="112"/>
        <end position="130"/>
    </location>
</feature>
<evidence type="ECO:0000256" key="6">
    <source>
        <dbReference type="RuleBase" id="RU364112"/>
    </source>
</evidence>
<dbReference type="Pfam" id="PF03918">
    <property type="entry name" value="CcmH"/>
    <property type="match status" value="1"/>
</dbReference>
<reference evidence="8 9" key="1">
    <citation type="submission" date="2014-07" db="EMBL/GenBank/DDBJ databases">
        <title>Unique and conserved regions in Vibrio harveyi and related species in comparison with the shrimp pathogen Vibrio harveyi CAIM 1792.</title>
        <authorList>
            <person name="Espinoza-Valles I."/>
            <person name="Vora G."/>
            <person name="Leekitcharoenphon P."/>
            <person name="Ussery D."/>
            <person name="Hoj L."/>
            <person name="Gomez-Gil B."/>
        </authorList>
    </citation>
    <scope>NUCLEOTIDE SEQUENCE [LARGE SCALE GENOMIC DNA]</scope>
    <source>
        <strain evidence="9">CAIM 1854 / LMG 25443</strain>
    </source>
</reference>
<feature type="domain" description="CcmH/CycL/Ccl2/NrfF N-terminal" evidence="7">
    <location>
        <begin position="28"/>
        <end position="135"/>
    </location>
</feature>
<evidence type="ECO:0000256" key="4">
    <source>
        <dbReference type="ARBA" id="ARBA00022729"/>
    </source>
</evidence>
<comment type="function">
    <text evidence="6">Possible subunit of a heme lyase.</text>
</comment>
<keyword evidence="5 6" id="KW-0408">Iron</keyword>
<dbReference type="GO" id="GO:0017004">
    <property type="term" value="P:cytochrome complex assembly"/>
    <property type="evidence" value="ECO:0007669"/>
    <property type="project" value="UniProtKB-ARBA"/>
</dbReference>
<evidence type="ECO:0000256" key="2">
    <source>
        <dbReference type="ARBA" id="ARBA00022617"/>
    </source>
</evidence>
<dbReference type="RefSeq" id="WP_020196500.1">
    <property type="nucleotide sequence ID" value="NZ_BAOH01000056.1"/>
</dbReference>
<sequence length="136" mass="15792">MFRFNSLLLTIILFTLFSPFTRSADLEQNVDLFEFHSVEVQQRATALAKTLRCPQCQNQNLVESNAQAAKDLRLKVYTMANQGSSNQEIKDYLVARYGNIVLYQPPFNYTTALLWIFPALFLILFVLYSIRMVKRN</sequence>
<dbReference type="InterPro" id="IPR017565">
    <property type="entry name" value="For-dep_Cytc_NO2Rdtase_NrfF"/>
</dbReference>
<dbReference type="CDD" id="cd16378">
    <property type="entry name" value="CcmH_N"/>
    <property type="match status" value="1"/>
</dbReference>
<dbReference type="InterPro" id="IPR005616">
    <property type="entry name" value="CcmH/CycL/Ccl2/NrfF_N"/>
</dbReference>
<evidence type="ECO:0000256" key="3">
    <source>
        <dbReference type="ARBA" id="ARBA00022723"/>
    </source>
</evidence>
<evidence type="ECO:0000313" key="9">
    <source>
        <dbReference type="Proteomes" id="UP000031586"/>
    </source>
</evidence>
<evidence type="ECO:0000313" key="8">
    <source>
        <dbReference type="EMBL" id="KIF54802.1"/>
    </source>
</evidence>
<protein>
    <recommendedName>
        <fullName evidence="6">Formate-dependent nitrite reductase complex subunit</fullName>
    </recommendedName>
</protein>
<proteinExistence type="inferred from homology"/>
<keyword evidence="4 6" id="KW-0732">Signal</keyword>
<keyword evidence="2 6" id="KW-0349">Heme</keyword>